<evidence type="ECO:0000313" key="1">
    <source>
        <dbReference type="EMBL" id="OPF15845.1"/>
    </source>
</evidence>
<dbReference type="InterPro" id="IPR021679">
    <property type="entry name" value="Toxin_endonuclease_YhaV"/>
</dbReference>
<comment type="caution">
    <text evidence="1">The sequence shown here is derived from an EMBL/GenBank/DDBJ whole genome shotgun (WGS) entry which is preliminary data.</text>
</comment>
<reference evidence="1 2" key="1">
    <citation type="submission" date="2017-02" db="EMBL/GenBank/DDBJ databases">
        <title>Genome sequence of Microcystis aeruginosa KW.</title>
        <authorList>
            <person name="Oh H.-M."/>
            <person name="Ahn C.-Y."/>
            <person name="Jeong H."/>
            <person name="Srivastava A."/>
            <person name="Lee H.-G."/>
            <person name="Kang S.-R."/>
        </authorList>
    </citation>
    <scope>NUCLEOTIDE SEQUENCE [LARGE SCALE GENOMIC DNA]</scope>
    <source>
        <strain evidence="1 2">KW</strain>
    </source>
</reference>
<dbReference type="GeneID" id="66705550"/>
<accession>A0A1V4BP90</accession>
<dbReference type="EMBL" id="MVGR01000005">
    <property type="protein sequence ID" value="OPF15845.1"/>
    <property type="molecule type" value="Genomic_DNA"/>
</dbReference>
<dbReference type="AlphaFoldDB" id="A0A1V4BP90"/>
<organism evidence="1 2">
    <name type="scientific">Microcystis aeruginosa KW</name>
    <dbReference type="NCBI Taxonomy" id="1960155"/>
    <lineage>
        <taxon>Bacteria</taxon>
        <taxon>Bacillati</taxon>
        <taxon>Cyanobacteriota</taxon>
        <taxon>Cyanophyceae</taxon>
        <taxon>Oscillatoriophycideae</taxon>
        <taxon>Chroococcales</taxon>
        <taxon>Microcystaceae</taxon>
        <taxon>Microcystis</taxon>
    </lineage>
</organism>
<protein>
    <submittedName>
        <fullName evidence="1">Toxin</fullName>
    </submittedName>
</protein>
<dbReference type="RefSeq" id="WP_061430720.1">
    <property type="nucleotide sequence ID" value="NZ_MVGR01000005.1"/>
</dbReference>
<proteinExistence type="predicted"/>
<evidence type="ECO:0000313" key="2">
    <source>
        <dbReference type="Proteomes" id="UP000189835"/>
    </source>
</evidence>
<name>A0A1V4BP90_MICAE</name>
<dbReference type="Proteomes" id="UP000189835">
    <property type="component" value="Unassembled WGS sequence"/>
</dbReference>
<gene>
    <name evidence="1" type="ORF">B1L04_25910</name>
</gene>
<dbReference type="Pfam" id="PF11663">
    <property type="entry name" value="Toxin_YhaV"/>
    <property type="match status" value="1"/>
</dbReference>
<dbReference type="GO" id="GO:0110001">
    <property type="term" value="C:toxin-antitoxin complex"/>
    <property type="evidence" value="ECO:0007669"/>
    <property type="project" value="InterPro"/>
</dbReference>
<dbReference type="GO" id="GO:0004540">
    <property type="term" value="F:RNA nuclease activity"/>
    <property type="evidence" value="ECO:0007669"/>
    <property type="project" value="InterPro"/>
</dbReference>
<sequence length="165" mass="19672">MSIDQPLIINGWNIFAHPLFLEQFEELVTQVEELRHKFPQDYKRKNATKRLAAIAKLAFDTIPQDPTRSEYRLGTALGDDYKHWFRAKFFQQYRLFFRYHQESKIILLAWVNDENSKRAYESSTDAYRVFRKMLETGHPPDDWNDLLKEAKSTISRLREAAETEI</sequence>